<dbReference type="EMBL" id="FMCW01000025">
    <property type="protein sequence ID" value="SCF07782.1"/>
    <property type="molecule type" value="Genomic_DNA"/>
</dbReference>
<dbReference type="Proteomes" id="UP000199375">
    <property type="component" value="Unassembled WGS sequence"/>
</dbReference>
<protein>
    <submittedName>
        <fullName evidence="3">Heptosyltransferase-2</fullName>
    </submittedName>
</protein>
<dbReference type="InterPro" id="IPR002201">
    <property type="entry name" value="Glyco_trans_9"/>
</dbReference>
<dbReference type="PANTHER" id="PTHR30160">
    <property type="entry name" value="TETRAACYLDISACCHARIDE 4'-KINASE-RELATED"/>
    <property type="match status" value="1"/>
</dbReference>
<evidence type="ECO:0000313" key="4">
    <source>
        <dbReference type="Proteomes" id="UP000199375"/>
    </source>
</evidence>
<sequence>MSRDGLVGSGAASPAVPAVRRVCLFAQLHRPGLGDLVQRNILLEVVRRVWPGAEITLVVGAGLYRRFAELLDLHLGVSHVLPCPDPTTADAHPYDEFVARLAGRGFDLCVVDPGSHTIDAGHAERAGIGARVGLPRGLASDADLTVRVRLPAPPGRCDLYDYACAFARALGGSPPAPEQTVPPLAVRPEPVPELVAPGPRVGVHPGGQPHWNRRWPLERYHALCERLTGELGASLYLLGTAAELPELTALRERVWAIRRDAVVHLDVGRPLNRTANLLAGLDLLVGNDSGLAHVAAALGVPTVVLYGPTGTETLWSRVYPRHRGVSLRYPCQAITHTVDGVADRRCAYDCVVPYRSPRGPYPRCLTDLELAPVWAATTEQLHADQSGVQHGR</sequence>
<dbReference type="GO" id="GO:0005829">
    <property type="term" value="C:cytosol"/>
    <property type="evidence" value="ECO:0007669"/>
    <property type="project" value="TreeGrafter"/>
</dbReference>
<dbReference type="AlphaFoldDB" id="A0A1C4XHL3"/>
<keyword evidence="1" id="KW-0328">Glycosyltransferase</keyword>
<evidence type="ECO:0000256" key="1">
    <source>
        <dbReference type="ARBA" id="ARBA00022676"/>
    </source>
</evidence>
<dbReference type="GO" id="GO:0009244">
    <property type="term" value="P:lipopolysaccharide core region biosynthetic process"/>
    <property type="evidence" value="ECO:0007669"/>
    <property type="project" value="TreeGrafter"/>
</dbReference>
<accession>A0A1C4XHL3</accession>
<dbReference type="InterPro" id="IPR051199">
    <property type="entry name" value="LPS_LOS_Heptosyltrfase"/>
</dbReference>
<organism evidence="3 4">
    <name type="scientific">Micromonospora haikouensis</name>
    <dbReference type="NCBI Taxonomy" id="686309"/>
    <lineage>
        <taxon>Bacteria</taxon>
        <taxon>Bacillati</taxon>
        <taxon>Actinomycetota</taxon>
        <taxon>Actinomycetes</taxon>
        <taxon>Micromonosporales</taxon>
        <taxon>Micromonosporaceae</taxon>
        <taxon>Micromonospora</taxon>
    </lineage>
</organism>
<dbReference type="Pfam" id="PF01075">
    <property type="entry name" value="Glyco_transf_9"/>
    <property type="match status" value="1"/>
</dbReference>
<dbReference type="CDD" id="cd03789">
    <property type="entry name" value="GT9_LPS_heptosyltransferase"/>
    <property type="match status" value="1"/>
</dbReference>
<evidence type="ECO:0000313" key="3">
    <source>
        <dbReference type="EMBL" id="SCF07782.1"/>
    </source>
</evidence>
<dbReference type="PANTHER" id="PTHR30160:SF1">
    <property type="entry name" value="LIPOPOLYSACCHARIDE 1,2-N-ACETYLGLUCOSAMINETRANSFERASE-RELATED"/>
    <property type="match status" value="1"/>
</dbReference>
<dbReference type="GO" id="GO:0008713">
    <property type="term" value="F:ADP-heptose-lipopolysaccharide heptosyltransferase activity"/>
    <property type="evidence" value="ECO:0007669"/>
    <property type="project" value="TreeGrafter"/>
</dbReference>
<evidence type="ECO:0000256" key="2">
    <source>
        <dbReference type="ARBA" id="ARBA00022679"/>
    </source>
</evidence>
<keyword evidence="2 3" id="KW-0808">Transferase</keyword>
<dbReference type="Gene3D" id="3.40.50.2000">
    <property type="entry name" value="Glycogen Phosphorylase B"/>
    <property type="match status" value="2"/>
</dbReference>
<name>A0A1C4XHL3_9ACTN</name>
<reference evidence="3 4" key="1">
    <citation type="submission" date="2016-06" db="EMBL/GenBank/DDBJ databases">
        <authorList>
            <person name="Kjaerup R.B."/>
            <person name="Dalgaard T.S."/>
            <person name="Juul-Madsen H.R."/>
        </authorList>
    </citation>
    <scope>NUCLEOTIDE SEQUENCE [LARGE SCALE GENOMIC DNA]</scope>
    <source>
        <strain evidence="3 4">DSM 45626</strain>
    </source>
</reference>
<dbReference type="SUPFAM" id="SSF53756">
    <property type="entry name" value="UDP-Glycosyltransferase/glycogen phosphorylase"/>
    <property type="match status" value="1"/>
</dbReference>
<gene>
    <name evidence="3" type="ORF">GA0070558_12555</name>
</gene>
<proteinExistence type="predicted"/>